<sequence length="111" mass="12426">MKPTLSLSRENHDNTINYRLSERIFNKISCPDGTVPFEELLTMILLDKKRMPPPDDASFSTSLSYGNNFSNKVSFPSKGYKLAIVGTENNPSTKFWGAGMQTAIYNSRVEG</sequence>
<dbReference type="OrthoDB" id="1858978at2759"/>
<dbReference type="AlphaFoldDB" id="A0A9J6AXL2"/>
<proteinExistence type="predicted"/>
<reference evidence="1 2" key="1">
    <citation type="submission" date="2020-09" db="EMBL/GenBank/DDBJ databases">
        <title>De no assembly of potato wild relative species, Solanum commersonii.</title>
        <authorList>
            <person name="Cho K."/>
        </authorList>
    </citation>
    <scope>NUCLEOTIDE SEQUENCE [LARGE SCALE GENOMIC DNA]</scope>
    <source>
        <strain evidence="1">LZ3.2</strain>
        <tissue evidence="1">Leaf</tissue>
    </source>
</reference>
<dbReference type="Proteomes" id="UP000824120">
    <property type="component" value="Chromosome 1"/>
</dbReference>
<comment type="caution">
    <text evidence="1">The sequence shown here is derived from an EMBL/GenBank/DDBJ whole genome shotgun (WGS) entry which is preliminary data.</text>
</comment>
<name>A0A9J6AXL2_SOLCO</name>
<protein>
    <submittedName>
        <fullName evidence="1">Uncharacterized protein</fullName>
    </submittedName>
</protein>
<gene>
    <name evidence="1" type="ORF">H5410_000913</name>
</gene>
<organism evidence="1 2">
    <name type="scientific">Solanum commersonii</name>
    <name type="common">Commerson's wild potato</name>
    <name type="synonym">Commerson's nightshade</name>
    <dbReference type="NCBI Taxonomy" id="4109"/>
    <lineage>
        <taxon>Eukaryota</taxon>
        <taxon>Viridiplantae</taxon>
        <taxon>Streptophyta</taxon>
        <taxon>Embryophyta</taxon>
        <taxon>Tracheophyta</taxon>
        <taxon>Spermatophyta</taxon>
        <taxon>Magnoliopsida</taxon>
        <taxon>eudicotyledons</taxon>
        <taxon>Gunneridae</taxon>
        <taxon>Pentapetalae</taxon>
        <taxon>asterids</taxon>
        <taxon>lamiids</taxon>
        <taxon>Solanales</taxon>
        <taxon>Solanaceae</taxon>
        <taxon>Solanoideae</taxon>
        <taxon>Solaneae</taxon>
        <taxon>Solanum</taxon>
    </lineage>
</organism>
<accession>A0A9J6AXL2</accession>
<evidence type="ECO:0000313" key="1">
    <source>
        <dbReference type="EMBL" id="KAG5629196.1"/>
    </source>
</evidence>
<keyword evidence="2" id="KW-1185">Reference proteome</keyword>
<evidence type="ECO:0000313" key="2">
    <source>
        <dbReference type="Proteomes" id="UP000824120"/>
    </source>
</evidence>
<dbReference type="EMBL" id="JACXVP010000001">
    <property type="protein sequence ID" value="KAG5629196.1"/>
    <property type="molecule type" value="Genomic_DNA"/>
</dbReference>